<gene>
    <name evidence="1" type="ORF">O1422_12930</name>
</gene>
<comment type="caution">
    <text evidence="1">The sequence shown here is derived from an EMBL/GenBank/DDBJ whole genome shotgun (WGS) entry which is preliminary data.</text>
</comment>
<dbReference type="Proteomes" id="UP001075704">
    <property type="component" value="Unassembled WGS sequence"/>
</dbReference>
<name>A0ABD4VUX0_BACFG</name>
<protein>
    <submittedName>
        <fullName evidence="1">BF3164 family lipoprotein</fullName>
    </submittedName>
</protein>
<dbReference type="Pfam" id="PF15869">
    <property type="entry name" value="TolB_like"/>
    <property type="match status" value="2"/>
</dbReference>
<reference evidence="1" key="1">
    <citation type="submission" date="2022-12" db="EMBL/GenBank/DDBJ databases">
        <title>Development of a Multilocus Sequence Typing Scheme for Bacteroides fragilis Based on Whole Genome Sequencing Data and Clinical Application.</title>
        <authorList>
            <person name="Nielsen F.D."/>
            <person name="Justesen U.S."/>
        </authorList>
    </citation>
    <scope>NUCLEOTIDE SEQUENCE</scope>
    <source>
        <strain evidence="1">BF_BC_ODE_DK_2015_2</strain>
    </source>
</reference>
<dbReference type="AlphaFoldDB" id="A0ABD4VUX0"/>
<keyword evidence="1" id="KW-0449">Lipoprotein</keyword>
<organism evidence="1 2">
    <name type="scientific">Bacteroides fragilis</name>
    <dbReference type="NCBI Taxonomy" id="817"/>
    <lineage>
        <taxon>Bacteria</taxon>
        <taxon>Pseudomonadati</taxon>
        <taxon>Bacteroidota</taxon>
        <taxon>Bacteroidia</taxon>
        <taxon>Bacteroidales</taxon>
        <taxon>Bacteroidaceae</taxon>
        <taxon>Bacteroides</taxon>
    </lineage>
</organism>
<proteinExistence type="predicted"/>
<sequence>MHYAQFEHTINLKSDRIQVPSVLLYPRSLVLCDSNLIVFNEKMDTMFQCFHLPDLTFQYSFGTQGQGPNDFVLPSITPVKYQKNGFVMLDGINLKHISVEKDKATVQTSTLNYGFNCFNDLISISDSSYCCNGGFENEKEFRFLYPDGNHESWGEYPETEERFGSVLGRNQAYIKMTVAKPDKSCFVSFYQHIRRFRIYGQDGKLKRDVILDLFPGQECPEVDDNMRLIHPICVYTTDNYIYSLNLDMTTEDVEDRKTTPNIQVFDWEGKPLIQYKLDCFINTFAVDEVAHKIYGVFVEDEDHIYVFNLPQL</sequence>
<accession>A0ABD4VUX0</accession>
<evidence type="ECO:0000313" key="2">
    <source>
        <dbReference type="Proteomes" id="UP001075704"/>
    </source>
</evidence>
<evidence type="ECO:0000313" key="1">
    <source>
        <dbReference type="EMBL" id="MCZ2655067.1"/>
    </source>
</evidence>
<dbReference type="EMBL" id="JAPUAC010000009">
    <property type="protein sequence ID" value="MCZ2655067.1"/>
    <property type="molecule type" value="Genomic_DNA"/>
</dbReference>